<name>X1IJ05_9ZZZZ</name>
<reference evidence="1" key="1">
    <citation type="journal article" date="2014" name="Front. Microbiol.">
        <title>High frequency of phylogenetically diverse reductive dehalogenase-homologous genes in deep subseafloor sedimentary metagenomes.</title>
        <authorList>
            <person name="Kawai M."/>
            <person name="Futagami T."/>
            <person name="Toyoda A."/>
            <person name="Takaki Y."/>
            <person name="Nishi S."/>
            <person name="Hori S."/>
            <person name="Arai W."/>
            <person name="Tsubouchi T."/>
            <person name="Morono Y."/>
            <person name="Uchiyama I."/>
            <person name="Ito T."/>
            <person name="Fujiyama A."/>
            <person name="Inagaki F."/>
            <person name="Takami H."/>
        </authorList>
    </citation>
    <scope>NUCLEOTIDE SEQUENCE</scope>
    <source>
        <strain evidence="1">Expedition CK06-06</strain>
    </source>
</reference>
<protein>
    <submittedName>
        <fullName evidence="1">Uncharacterized protein</fullName>
    </submittedName>
</protein>
<proteinExistence type="predicted"/>
<dbReference type="AlphaFoldDB" id="X1IJ05"/>
<comment type="caution">
    <text evidence="1">The sequence shown here is derived from an EMBL/GenBank/DDBJ whole genome shotgun (WGS) entry which is preliminary data.</text>
</comment>
<accession>X1IJ05</accession>
<evidence type="ECO:0000313" key="1">
    <source>
        <dbReference type="EMBL" id="GAH69240.1"/>
    </source>
</evidence>
<organism evidence="1">
    <name type="scientific">marine sediment metagenome</name>
    <dbReference type="NCBI Taxonomy" id="412755"/>
    <lineage>
        <taxon>unclassified sequences</taxon>
        <taxon>metagenomes</taxon>
        <taxon>ecological metagenomes</taxon>
    </lineage>
</organism>
<gene>
    <name evidence="1" type="ORF">S03H2_52838</name>
</gene>
<dbReference type="EMBL" id="BARU01033597">
    <property type="protein sequence ID" value="GAH69240.1"/>
    <property type="molecule type" value="Genomic_DNA"/>
</dbReference>
<feature type="non-terminal residue" evidence="1">
    <location>
        <position position="116"/>
    </location>
</feature>
<sequence length="116" mass="13222">MPKQSVSIQLDKRRNLRFNTNAICILEEELGISFFKVIELFGISFDDVDFAEKIAKKGTEALSPKEAIDMASRIKLKSLRMLLWVALLHEDKELTLEQAGDLMDNIDSIVLIEKIL</sequence>